<dbReference type="AlphaFoldDB" id="A0A1H1ZX04"/>
<proteinExistence type="predicted"/>
<dbReference type="Proteomes" id="UP000199679">
    <property type="component" value="Chromosome I"/>
</dbReference>
<reference evidence="1 2" key="1">
    <citation type="submission" date="2016-10" db="EMBL/GenBank/DDBJ databases">
        <authorList>
            <person name="de Groot N.N."/>
        </authorList>
    </citation>
    <scope>NUCLEOTIDE SEQUENCE [LARGE SCALE GENOMIC DNA]</scope>
    <source>
        <strain evidence="1 2">MP1X4</strain>
    </source>
</reference>
<protein>
    <submittedName>
        <fullName evidence="1">Uncharacterized protein</fullName>
    </submittedName>
</protein>
<name>A0A1H1ZX04_MUCMA</name>
<sequence>MGIYRNFLITLSSQNNNTQIELLFCNMDVSGIVEIPALFQNKTAKRLTFTTEGIMVEKPLSFSSPVFIPAEDICSFRYRVVALRGYAFSFGRQYIIETRDFQNNVFLIKLTSFYGIRREAYHKLWYAIFNQLWENYFSSTLNYYIELYSIQQVFELAGVKFHTDGISWDKRNKLLWHQIAMSNYRTYFMIHHVENPHQNKSCSFSMDWNALILQVLLKSIVKQHKQSREIY</sequence>
<evidence type="ECO:0000313" key="1">
    <source>
        <dbReference type="EMBL" id="SDT37776.1"/>
    </source>
</evidence>
<organism evidence="1 2">
    <name type="scientific">Mucilaginibacter mallensis</name>
    <dbReference type="NCBI Taxonomy" id="652787"/>
    <lineage>
        <taxon>Bacteria</taxon>
        <taxon>Pseudomonadati</taxon>
        <taxon>Bacteroidota</taxon>
        <taxon>Sphingobacteriia</taxon>
        <taxon>Sphingobacteriales</taxon>
        <taxon>Sphingobacteriaceae</taxon>
        <taxon>Mucilaginibacter</taxon>
    </lineage>
</organism>
<keyword evidence="2" id="KW-1185">Reference proteome</keyword>
<gene>
    <name evidence="1" type="ORF">SAMN05216490_3268</name>
</gene>
<accession>A0A1H1ZX04</accession>
<dbReference type="EMBL" id="LT629740">
    <property type="protein sequence ID" value="SDT37776.1"/>
    <property type="molecule type" value="Genomic_DNA"/>
</dbReference>
<evidence type="ECO:0000313" key="2">
    <source>
        <dbReference type="Proteomes" id="UP000199679"/>
    </source>
</evidence>